<dbReference type="InterPro" id="IPR051088">
    <property type="entry name" value="PTS_Sugar-EIIC/EIIB"/>
</dbReference>
<keyword evidence="3" id="KW-1003">Cell membrane</keyword>
<dbReference type="CDD" id="cd01949">
    <property type="entry name" value="GGDEF"/>
    <property type="match status" value="1"/>
</dbReference>
<sequence>MMKTFNKIVDNDYIAGISNVFITLLPVSLVSAFSTLLGQGANHLGYPTLSYWLSRSGSAMLELFPVLLVVYYSQFLASKHQLQRVMVIIPTVFLYFTVSENWGMSSELLSLPSNYLLAIIFPIFSCLMINAFYRGLPKYKNTTRNLLEESLHTVWVCLFVIAAFIVVCSATSVVLAKGPDVNIQLPTLDPHSIVDGVIYEVVRNLLWVFGLNGHLVLAAYKQELFQLSNQAIESYRLYGEAMPILSSSFYDIYAGIGGAGNTLCLALSMLLFSKKGTHRKLALAVLPLGIFNINEPIIYGLPIMFNPILIIPFLLTPVISLVIAFSAITIGLVPVVSETINWMTPVFLSGYLATEGAFAPVLLQFVLVCVGIAIYTPFLRAMNSKQMQKSKEKVFIYDLIGLQAQRNELKHAHSLHQNLDLINAIGERLSTSDSMDKPAMDIFRDMQDVIQCDAFAIGLFDKETNHVHYHQFITADEQVPPFSVDCNDINSLTALCVKDKQAFFENSLSQQALANKLGKPKEQVKIIGTHNRGSISVIYAPIELNGELLGVVTCQSQEGEEYKEFHFSLFKQLASYLAVGLKNLQQREQLNKQKQELHKLATTDPLTQLYNRQSLSQLMMESRKQICAEQSLGMVLIDIDYFKQYNDSYGHIPGDKLLTRLAELFQELFTEPECKVIRYGGDEVLILVNHTEQRWLAQKLAQLKERLAQVEIENQESPFGCVTLSVGAVLFSDAQPSDSEMIHRVDEVLYQVKRSGRNNYLVVQAQKKAFA</sequence>
<feature type="transmembrane region" description="Helical" evidence="8">
    <location>
        <begin position="85"/>
        <end position="103"/>
    </location>
</feature>
<gene>
    <name evidence="11" type="ORF">EJ063_12600</name>
</gene>
<dbReference type="PANTHER" id="PTHR33989">
    <property type="match status" value="1"/>
</dbReference>
<keyword evidence="7 8" id="KW-0472">Membrane</keyword>
<dbReference type="Gene3D" id="3.30.450.40">
    <property type="match status" value="1"/>
</dbReference>
<evidence type="ECO:0000256" key="8">
    <source>
        <dbReference type="SAM" id="Phobius"/>
    </source>
</evidence>
<keyword evidence="5 8" id="KW-0812">Transmembrane</keyword>
<dbReference type="SUPFAM" id="SSF55073">
    <property type="entry name" value="Nucleotide cyclase"/>
    <property type="match status" value="1"/>
</dbReference>
<keyword evidence="4" id="KW-0762">Sugar transport</keyword>
<feature type="transmembrane region" description="Helical" evidence="8">
    <location>
        <begin position="49"/>
        <end position="73"/>
    </location>
</feature>
<dbReference type="InterPro" id="IPR003352">
    <property type="entry name" value="PTS_EIIC"/>
</dbReference>
<feature type="transmembrane region" description="Helical" evidence="8">
    <location>
        <begin position="357"/>
        <end position="379"/>
    </location>
</feature>
<evidence type="ECO:0000256" key="1">
    <source>
        <dbReference type="ARBA" id="ARBA00004651"/>
    </source>
</evidence>
<dbReference type="AlphaFoldDB" id="A0A3S0N4Q9"/>
<organism evidence="11 12">
    <name type="scientific">Vibrio aquaticus</name>
    <dbReference type="NCBI Taxonomy" id="2496559"/>
    <lineage>
        <taxon>Bacteria</taxon>
        <taxon>Pseudomonadati</taxon>
        <taxon>Pseudomonadota</taxon>
        <taxon>Gammaproteobacteria</taxon>
        <taxon>Vibrionales</taxon>
        <taxon>Vibrionaceae</taxon>
        <taxon>Vibrio</taxon>
    </lineage>
</organism>
<feature type="transmembrane region" description="Helical" evidence="8">
    <location>
        <begin position="154"/>
        <end position="176"/>
    </location>
</feature>
<evidence type="ECO:0000256" key="5">
    <source>
        <dbReference type="ARBA" id="ARBA00022692"/>
    </source>
</evidence>
<evidence type="ECO:0000256" key="3">
    <source>
        <dbReference type="ARBA" id="ARBA00022475"/>
    </source>
</evidence>
<name>A0A3S0N4Q9_9VIBR</name>
<dbReference type="SMART" id="SM00267">
    <property type="entry name" value="GGDEF"/>
    <property type="match status" value="1"/>
</dbReference>
<feature type="transmembrane region" description="Helical" evidence="8">
    <location>
        <begin position="12"/>
        <end position="37"/>
    </location>
</feature>
<proteinExistence type="predicted"/>
<evidence type="ECO:0000313" key="12">
    <source>
        <dbReference type="Proteomes" id="UP000268973"/>
    </source>
</evidence>
<feature type="transmembrane region" description="Helical" evidence="8">
    <location>
        <begin position="308"/>
        <end position="337"/>
    </location>
</feature>
<keyword evidence="6 8" id="KW-1133">Transmembrane helix</keyword>
<feature type="transmembrane region" description="Helical" evidence="8">
    <location>
        <begin position="252"/>
        <end position="272"/>
    </location>
</feature>
<dbReference type="GO" id="GO:0009401">
    <property type="term" value="P:phosphoenolpyruvate-dependent sugar phosphotransferase system"/>
    <property type="evidence" value="ECO:0007669"/>
    <property type="project" value="InterPro"/>
</dbReference>
<evidence type="ECO:0000259" key="10">
    <source>
        <dbReference type="PROSITE" id="PS51105"/>
    </source>
</evidence>
<dbReference type="InterPro" id="IPR043128">
    <property type="entry name" value="Rev_trsase/Diguanyl_cyclase"/>
</dbReference>
<dbReference type="Pfam" id="PF00990">
    <property type="entry name" value="GGDEF"/>
    <property type="match status" value="1"/>
</dbReference>
<dbReference type="OrthoDB" id="9805474at2"/>
<dbReference type="InterPro" id="IPR029016">
    <property type="entry name" value="GAF-like_dom_sf"/>
</dbReference>
<dbReference type="NCBIfam" id="TIGR00254">
    <property type="entry name" value="GGDEF"/>
    <property type="match status" value="1"/>
</dbReference>
<dbReference type="Proteomes" id="UP000268973">
    <property type="component" value="Unassembled WGS sequence"/>
</dbReference>
<evidence type="ECO:0000256" key="7">
    <source>
        <dbReference type="ARBA" id="ARBA00023136"/>
    </source>
</evidence>
<dbReference type="Gene3D" id="3.30.70.270">
    <property type="match status" value="1"/>
</dbReference>
<evidence type="ECO:0000259" key="9">
    <source>
        <dbReference type="PROSITE" id="PS50887"/>
    </source>
</evidence>
<evidence type="ECO:0000256" key="6">
    <source>
        <dbReference type="ARBA" id="ARBA00022989"/>
    </source>
</evidence>
<protein>
    <submittedName>
        <fullName evidence="11">Diguanylate cyclase</fullName>
    </submittedName>
</protein>
<evidence type="ECO:0000313" key="11">
    <source>
        <dbReference type="EMBL" id="RTZ15294.1"/>
    </source>
</evidence>
<comment type="caution">
    <text evidence="11">The sequence shown here is derived from an EMBL/GenBank/DDBJ whole genome shotgun (WGS) entry which is preliminary data.</text>
</comment>
<evidence type="ECO:0000256" key="4">
    <source>
        <dbReference type="ARBA" id="ARBA00022597"/>
    </source>
</evidence>
<dbReference type="InterPro" id="IPR004501">
    <property type="entry name" value="PTS_EIIC_3"/>
</dbReference>
<reference evidence="11 12" key="1">
    <citation type="submission" date="2018-12" db="EMBL/GenBank/DDBJ databases">
        <title>Vibrio sp. isolated from China Sea.</title>
        <authorList>
            <person name="Li Y."/>
        </authorList>
    </citation>
    <scope>NUCLEOTIDE SEQUENCE [LARGE SCALE GENOMIC DNA]</scope>
    <source>
        <strain evidence="11 12">BEI207</strain>
    </source>
</reference>
<dbReference type="SUPFAM" id="SSF55781">
    <property type="entry name" value="GAF domain-like"/>
    <property type="match status" value="1"/>
</dbReference>
<feature type="domain" description="GGDEF" evidence="9">
    <location>
        <begin position="630"/>
        <end position="765"/>
    </location>
</feature>
<dbReference type="PROSITE" id="PS51105">
    <property type="entry name" value="PTS_EIIC_TYPE_3"/>
    <property type="match status" value="1"/>
</dbReference>
<accession>A0A3S0N4Q9</accession>
<keyword evidence="12" id="KW-1185">Reference proteome</keyword>
<dbReference type="GO" id="GO:0005886">
    <property type="term" value="C:plasma membrane"/>
    <property type="evidence" value="ECO:0007669"/>
    <property type="project" value="UniProtKB-SubCell"/>
</dbReference>
<dbReference type="PANTHER" id="PTHR33989:SF4">
    <property type="entry name" value="PTS SYSTEM N,N'-DIACETYLCHITOBIOSE-SPECIFIC EIIC COMPONENT"/>
    <property type="match status" value="1"/>
</dbReference>
<feature type="domain" description="PTS EIIC type-3" evidence="10">
    <location>
        <begin position="1"/>
        <end position="378"/>
    </location>
</feature>
<dbReference type="GO" id="GO:0008982">
    <property type="term" value="F:protein-N(PI)-phosphohistidine-sugar phosphotransferase activity"/>
    <property type="evidence" value="ECO:0007669"/>
    <property type="project" value="InterPro"/>
</dbReference>
<dbReference type="InterPro" id="IPR000160">
    <property type="entry name" value="GGDEF_dom"/>
</dbReference>
<feature type="transmembrane region" description="Helical" evidence="8">
    <location>
        <begin position="115"/>
        <end position="133"/>
    </location>
</feature>
<dbReference type="PROSITE" id="PS50887">
    <property type="entry name" value="GGDEF"/>
    <property type="match status" value="1"/>
</dbReference>
<dbReference type="RefSeq" id="WP_126574633.1">
    <property type="nucleotide sequence ID" value="NZ_RXZH01000005.1"/>
</dbReference>
<dbReference type="InterPro" id="IPR029787">
    <property type="entry name" value="Nucleotide_cyclase"/>
</dbReference>
<keyword evidence="2" id="KW-0813">Transport</keyword>
<comment type="subcellular location">
    <subcellularLocation>
        <location evidence="1">Cell membrane</location>
        <topology evidence="1">Multi-pass membrane protein</topology>
    </subcellularLocation>
</comment>
<evidence type="ECO:0000256" key="2">
    <source>
        <dbReference type="ARBA" id="ARBA00022448"/>
    </source>
</evidence>
<dbReference type="Pfam" id="PF02378">
    <property type="entry name" value="PTS_EIIC"/>
    <property type="match status" value="1"/>
</dbReference>
<dbReference type="EMBL" id="RXZH01000005">
    <property type="protein sequence ID" value="RTZ15294.1"/>
    <property type="molecule type" value="Genomic_DNA"/>
</dbReference>